<keyword evidence="5" id="KW-0238">DNA-binding</keyword>
<accession>A0A8H6RQ59</accession>
<dbReference type="InterPro" id="IPR007219">
    <property type="entry name" value="XnlR_reg_dom"/>
</dbReference>
<feature type="compositionally biased region" description="Polar residues" evidence="8">
    <location>
        <begin position="691"/>
        <end position="711"/>
    </location>
</feature>
<evidence type="ECO:0000313" key="11">
    <source>
        <dbReference type="Proteomes" id="UP000660729"/>
    </source>
</evidence>
<dbReference type="PROSITE" id="PS00463">
    <property type="entry name" value="ZN2_CY6_FUNGAL_1"/>
    <property type="match status" value="1"/>
</dbReference>
<keyword evidence="4" id="KW-0805">Transcription regulation</keyword>
<dbReference type="PANTHER" id="PTHR31313:SF79">
    <property type="entry name" value="C6 FINGER DOMAIN-CONTAINING PROTEIN"/>
    <property type="match status" value="1"/>
</dbReference>
<dbReference type="CDD" id="cd00067">
    <property type="entry name" value="GAL4"/>
    <property type="match status" value="1"/>
</dbReference>
<keyword evidence="11" id="KW-1185">Reference proteome</keyword>
<feature type="region of interest" description="Disordered" evidence="8">
    <location>
        <begin position="101"/>
        <end position="212"/>
    </location>
</feature>
<feature type="compositionally biased region" description="Low complexity" evidence="8">
    <location>
        <begin position="131"/>
        <end position="140"/>
    </location>
</feature>
<dbReference type="GO" id="GO:0003677">
    <property type="term" value="F:DNA binding"/>
    <property type="evidence" value="ECO:0007669"/>
    <property type="project" value="UniProtKB-KW"/>
</dbReference>
<feature type="compositionally biased region" description="Polar residues" evidence="8">
    <location>
        <begin position="189"/>
        <end position="198"/>
    </location>
</feature>
<feature type="region of interest" description="Disordered" evidence="8">
    <location>
        <begin position="744"/>
        <end position="764"/>
    </location>
</feature>
<dbReference type="PROSITE" id="PS50048">
    <property type="entry name" value="ZN2_CY6_FUNGAL_2"/>
    <property type="match status" value="1"/>
</dbReference>
<dbReference type="PANTHER" id="PTHR31313">
    <property type="entry name" value="TY1 ENHANCER ACTIVATOR"/>
    <property type="match status" value="1"/>
</dbReference>
<gene>
    <name evidence="10" type="ORF">HII31_03388</name>
</gene>
<dbReference type="InterPro" id="IPR051615">
    <property type="entry name" value="Transcr_Regulatory_Elem"/>
</dbReference>
<comment type="subcellular location">
    <subcellularLocation>
        <location evidence="1">Nucleus</location>
    </subcellularLocation>
</comment>
<keyword evidence="6" id="KW-0804">Transcription</keyword>
<evidence type="ECO:0000256" key="3">
    <source>
        <dbReference type="ARBA" id="ARBA00022833"/>
    </source>
</evidence>
<feature type="compositionally biased region" description="Polar residues" evidence="8">
    <location>
        <begin position="101"/>
        <end position="125"/>
    </location>
</feature>
<keyword evidence="3" id="KW-0862">Zinc</keyword>
<dbReference type="SMART" id="SM00906">
    <property type="entry name" value="Fungal_trans"/>
    <property type="match status" value="1"/>
</dbReference>
<keyword evidence="7" id="KW-0539">Nucleus</keyword>
<dbReference type="InterPro" id="IPR036864">
    <property type="entry name" value="Zn2-C6_fun-type_DNA-bd_sf"/>
</dbReference>
<evidence type="ECO:0000256" key="8">
    <source>
        <dbReference type="SAM" id="MobiDB-lite"/>
    </source>
</evidence>
<dbReference type="SMART" id="SM00066">
    <property type="entry name" value="GAL4"/>
    <property type="match status" value="1"/>
</dbReference>
<comment type="caution">
    <text evidence="10">The sequence shown here is derived from an EMBL/GenBank/DDBJ whole genome shotgun (WGS) entry which is preliminary data.</text>
</comment>
<organism evidence="10 11">
    <name type="scientific">Pseudocercospora fuligena</name>
    <dbReference type="NCBI Taxonomy" id="685502"/>
    <lineage>
        <taxon>Eukaryota</taxon>
        <taxon>Fungi</taxon>
        <taxon>Dikarya</taxon>
        <taxon>Ascomycota</taxon>
        <taxon>Pezizomycotina</taxon>
        <taxon>Dothideomycetes</taxon>
        <taxon>Dothideomycetidae</taxon>
        <taxon>Mycosphaerellales</taxon>
        <taxon>Mycosphaerellaceae</taxon>
        <taxon>Pseudocercospora</taxon>
    </lineage>
</organism>
<dbReference type="Proteomes" id="UP000660729">
    <property type="component" value="Unassembled WGS sequence"/>
</dbReference>
<dbReference type="OrthoDB" id="2283631at2759"/>
<keyword evidence="2" id="KW-0479">Metal-binding</keyword>
<evidence type="ECO:0000256" key="7">
    <source>
        <dbReference type="ARBA" id="ARBA00023242"/>
    </source>
</evidence>
<dbReference type="InterPro" id="IPR001138">
    <property type="entry name" value="Zn2Cys6_DnaBD"/>
</dbReference>
<evidence type="ECO:0000256" key="6">
    <source>
        <dbReference type="ARBA" id="ARBA00023163"/>
    </source>
</evidence>
<evidence type="ECO:0000256" key="4">
    <source>
        <dbReference type="ARBA" id="ARBA00023015"/>
    </source>
</evidence>
<feature type="domain" description="Zn(2)-C6 fungal-type" evidence="9">
    <location>
        <begin position="35"/>
        <end position="67"/>
    </location>
</feature>
<dbReference type="AlphaFoldDB" id="A0A8H6RQ59"/>
<dbReference type="Gene3D" id="4.10.240.10">
    <property type="entry name" value="Zn(2)-C6 fungal-type DNA-binding domain"/>
    <property type="match status" value="1"/>
</dbReference>
<name>A0A8H6RQ59_9PEZI</name>
<sequence length="912" mass="102133">MEHATNAPSAPTTHTKQYVFVDEYNRHKRLKVMRACDGCRKRKIRCDGALQNGPWPCGACVRLKLKCIPPTLDQDDDQQQSSDSATGQQTFSFQNTTFPLASPVETTKSGHNGASQPQMIQWTNNAPPPISTTAPTSAPSFQHDYTPTSYAPPRPAYQQTPGGHPIGPNYPREEYFPGAPPPPAHYQQGPHQPSFVRSQTEDSRSSSGDPQDIEAGVRELSEQMGDLKIDITSAAPYITKKHLAPDAPAVEESEVVLPPSVMTDSMVRIPPEMMPSDERAMDYFGYYFDHIHPYCAVLNRAQFYEQWRTNRKGISPLLLEAIFACVARYLEDPIESRKWLALAARHEESFKDVPRLDTIQALVILMKARESIAKRGYYYRSWMTVRYMVTMAIDLDLHEHHDQHTSGNGCTLPKTECMLRTRIWQTLLIHEILVGAPLGRSDFQVDIGSVTYDLPLPSNDVNAFEHMSSRRTTIFAQAVRNIKESNNFWQNTKRHNKNWALDPTFVRHNEDLPQWLKTLPNDFQLQYPEDGSPPWLGGDHYVANVHVYHHLVVIMHHRPQLQARLEKGDMGWKDLLDICLSSASQMCRVQEALHRDFGFHGLQFMNRGVNFTIYCVLTCMMLHLAAITCPDPVLNTQARLYFTRHMRVLEHCIPSANAEMQAQINALREAFSADINQPFELKSTLGLRSPTIENHPTPSSTNSGPSAPQLLTTPAWNMAEAASAKSMNPAEGYGVPYDNVAGHGMGSRPQLPHHSSSYEIPRQSSYAPHLHQVSTARTGYALEPVISNEQHTPVWDPSGIFNQWNAAFGGGPPPQATPPDPRSIQPTSAPMLPNQTSPINAQGMYGAQQVPVNASPAVMPDTTPPAMPMVTPVMWQDAFTNAYVSGHGQKRYREASVDHSAYSQYPNTKRRG</sequence>
<dbReference type="Pfam" id="PF04082">
    <property type="entry name" value="Fungal_trans"/>
    <property type="match status" value="1"/>
</dbReference>
<dbReference type="GO" id="GO:0000981">
    <property type="term" value="F:DNA-binding transcription factor activity, RNA polymerase II-specific"/>
    <property type="evidence" value="ECO:0007669"/>
    <property type="project" value="InterPro"/>
</dbReference>
<feature type="compositionally biased region" description="Pro residues" evidence="8">
    <location>
        <begin position="811"/>
        <end position="821"/>
    </location>
</feature>
<dbReference type="CDD" id="cd12148">
    <property type="entry name" value="fungal_TF_MHR"/>
    <property type="match status" value="1"/>
</dbReference>
<dbReference type="GO" id="GO:0006351">
    <property type="term" value="P:DNA-templated transcription"/>
    <property type="evidence" value="ECO:0007669"/>
    <property type="project" value="InterPro"/>
</dbReference>
<feature type="compositionally biased region" description="Polar residues" evidence="8">
    <location>
        <begin position="753"/>
        <end position="764"/>
    </location>
</feature>
<feature type="region of interest" description="Disordered" evidence="8">
    <location>
        <begin position="891"/>
        <end position="912"/>
    </location>
</feature>
<feature type="region of interest" description="Disordered" evidence="8">
    <location>
        <begin position="686"/>
        <end position="711"/>
    </location>
</feature>
<evidence type="ECO:0000256" key="2">
    <source>
        <dbReference type="ARBA" id="ARBA00022723"/>
    </source>
</evidence>
<dbReference type="SUPFAM" id="SSF57701">
    <property type="entry name" value="Zn2/Cys6 DNA-binding domain"/>
    <property type="match status" value="1"/>
</dbReference>
<dbReference type="GO" id="GO:0008270">
    <property type="term" value="F:zinc ion binding"/>
    <property type="evidence" value="ECO:0007669"/>
    <property type="project" value="InterPro"/>
</dbReference>
<evidence type="ECO:0000256" key="5">
    <source>
        <dbReference type="ARBA" id="ARBA00023125"/>
    </source>
</evidence>
<feature type="region of interest" description="Disordered" evidence="8">
    <location>
        <begin position="808"/>
        <end position="827"/>
    </location>
</feature>
<feature type="compositionally biased region" description="Polar residues" evidence="8">
    <location>
        <begin position="901"/>
        <end position="912"/>
    </location>
</feature>
<dbReference type="GO" id="GO:0005634">
    <property type="term" value="C:nucleus"/>
    <property type="evidence" value="ECO:0007669"/>
    <property type="project" value="UniProtKB-SubCell"/>
</dbReference>
<dbReference type="Pfam" id="PF00172">
    <property type="entry name" value="Zn_clus"/>
    <property type="match status" value="1"/>
</dbReference>
<proteinExistence type="predicted"/>
<dbReference type="EMBL" id="JABCIY010000041">
    <property type="protein sequence ID" value="KAF7195182.1"/>
    <property type="molecule type" value="Genomic_DNA"/>
</dbReference>
<reference evidence="10" key="1">
    <citation type="submission" date="2020-04" db="EMBL/GenBank/DDBJ databases">
        <title>Draft genome resource of the tomato pathogen Pseudocercospora fuligena.</title>
        <authorList>
            <person name="Zaccaron A."/>
        </authorList>
    </citation>
    <scope>NUCLEOTIDE SEQUENCE</scope>
    <source>
        <strain evidence="10">PF001</strain>
    </source>
</reference>
<evidence type="ECO:0000259" key="9">
    <source>
        <dbReference type="PROSITE" id="PS50048"/>
    </source>
</evidence>
<evidence type="ECO:0000313" key="10">
    <source>
        <dbReference type="EMBL" id="KAF7195182.1"/>
    </source>
</evidence>
<evidence type="ECO:0000256" key="1">
    <source>
        <dbReference type="ARBA" id="ARBA00004123"/>
    </source>
</evidence>
<protein>
    <submittedName>
        <fullName evidence="10">Putative transcriptional regulatory protein</fullName>
    </submittedName>
</protein>